<feature type="transmembrane region" description="Helical" evidence="8">
    <location>
        <begin position="252"/>
        <end position="271"/>
    </location>
</feature>
<evidence type="ECO:0000256" key="5">
    <source>
        <dbReference type="ARBA" id="ARBA00022989"/>
    </source>
</evidence>
<reference evidence="12" key="2">
    <citation type="journal article" date="2013" name="Nat. Commun.">
        <title>Genome of the Chinese tree shrew.</title>
        <authorList>
            <person name="Fan Y."/>
            <person name="Huang Z.Y."/>
            <person name="Cao C.C."/>
            <person name="Chen C.S."/>
            <person name="Chen Y.X."/>
            <person name="Fan D.D."/>
            <person name="He J."/>
            <person name="Hou H.L."/>
            <person name="Hu L."/>
            <person name="Hu X.T."/>
            <person name="Jiang X.T."/>
            <person name="Lai R."/>
            <person name="Lang Y.S."/>
            <person name="Liang B."/>
            <person name="Liao S.G."/>
            <person name="Mu D."/>
            <person name="Ma Y.Y."/>
            <person name="Niu Y.Y."/>
            <person name="Sun X.Q."/>
            <person name="Xia J.Q."/>
            <person name="Xiao J."/>
            <person name="Xiong Z.Q."/>
            <person name="Xu L."/>
            <person name="Yang L."/>
            <person name="Zhang Y."/>
            <person name="Zhao W."/>
            <person name="Zhao X.D."/>
            <person name="Zheng Y.T."/>
            <person name="Zhou J.M."/>
            <person name="Zhu Y.B."/>
            <person name="Zhang G.J."/>
            <person name="Wang J."/>
            <person name="Yao Y.G."/>
        </authorList>
    </citation>
    <scope>NUCLEOTIDE SEQUENCE [LARGE SCALE GENOMIC DNA]</scope>
</reference>
<dbReference type="Pfam" id="PF03137">
    <property type="entry name" value="OATP"/>
    <property type="match status" value="2"/>
</dbReference>
<keyword evidence="3" id="KW-1003">Cell membrane</keyword>
<feature type="transmembrane region" description="Helical" evidence="8">
    <location>
        <begin position="170"/>
        <end position="194"/>
    </location>
</feature>
<proteinExistence type="inferred from homology"/>
<dbReference type="Gene3D" id="1.20.1250.20">
    <property type="entry name" value="MFS general substrate transporter like domains"/>
    <property type="match status" value="1"/>
</dbReference>
<keyword evidence="5 8" id="KW-1133">Transmembrane helix</keyword>
<dbReference type="Proteomes" id="UP000011518">
    <property type="component" value="Unassembled WGS sequence"/>
</dbReference>
<dbReference type="PROSITE" id="PS50850">
    <property type="entry name" value="MFS"/>
    <property type="match status" value="1"/>
</dbReference>
<evidence type="ECO:0000259" key="9">
    <source>
        <dbReference type="PROSITE" id="PS50850"/>
    </source>
</evidence>
<dbReference type="InterPro" id="IPR004156">
    <property type="entry name" value="OATP"/>
</dbReference>
<dbReference type="SUPFAM" id="SSF100895">
    <property type="entry name" value="Kazal-type serine protease inhibitors"/>
    <property type="match status" value="1"/>
</dbReference>
<evidence type="ECO:0000256" key="6">
    <source>
        <dbReference type="ARBA" id="ARBA00023136"/>
    </source>
</evidence>
<dbReference type="Gene3D" id="3.30.60.30">
    <property type="match status" value="1"/>
</dbReference>
<feature type="domain" description="Major facilitator superfamily (MFS) profile" evidence="9">
    <location>
        <begin position="1"/>
        <end position="569"/>
    </location>
</feature>
<dbReference type="InterPro" id="IPR036259">
    <property type="entry name" value="MFS_trans_sf"/>
</dbReference>
<dbReference type="AlphaFoldDB" id="L9KCK1"/>
<evidence type="ECO:0000256" key="3">
    <source>
        <dbReference type="ARBA" id="ARBA00022475"/>
    </source>
</evidence>
<feature type="transmembrane region" description="Helical" evidence="8">
    <location>
        <begin position="485"/>
        <end position="506"/>
    </location>
</feature>
<organism evidence="11 12">
    <name type="scientific">Tupaia chinensis</name>
    <name type="common">Chinese tree shrew</name>
    <name type="synonym">Tupaia belangeri chinensis</name>
    <dbReference type="NCBI Taxonomy" id="246437"/>
    <lineage>
        <taxon>Eukaryota</taxon>
        <taxon>Metazoa</taxon>
        <taxon>Chordata</taxon>
        <taxon>Craniata</taxon>
        <taxon>Vertebrata</taxon>
        <taxon>Euteleostomi</taxon>
        <taxon>Mammalia</taxon>
        <taxon>Eutheria</taxon>
        <taxon>Euarchontoglires</taxon>
        <taxon>Scandentia</taxon>
        <taxon>Tupaiidae</taxon>
        <taxon>Tupaia</taxon>
    </lineage>
</organism>
<dbReference type="STRING" id="246437.L9KCK1"/>
<dbReference type="GO" id="GO:0015347">
    <property type="term" value="F:sodium-independent organic anion transmembrane transporter activity"/>
    <property type="evidence" value="ECO:0007669"/>
    <property type="project" value="TreeGrafter"/>
</dbReference>
<reference evidence="12" key="1">
    <citation type="submission" date="2012-07" db="EMBL/GenBank/DDBJ databases">
        <title>Genome of the Chinese tree shrew, a rising model animal genetically related to primates.</title>
        <authorList>
            <person name="Zhang G."/>
            <person name="Fan Y."/>
            <person name="Yao Y."/>
            <person name="Huang Z."/>
        </authorList>
    </citation>
    <scope>NUCLEOTIDE SEQUENCE [LARGE SCALE GENOMIC DNA]</scope>
</reference>
<evidence type="ECO:0000256" key="2">
    <source>
        <dbReference type="ARBA" id="ARBA00009657"/>
    </source>
</evidence>
<keyword evidence="12" id="KW-1185">Reference proteome</keyword>
<evidence type="ECO:0000313" key="12">
    <source>
        <dbReference type="Proteomes" id="UP000011518"/>
    </source>
</evidence>
<feature type="transmembrane region" description="Helical" evidence="8">
    <location>
        <begin position="324"/>
        <end position="343"/>
    </location>
</feature>
<keyword evidence="4 8" id="KW-0812">Transmembrane</keyword>
<dbReference type="FunCoup" id="L9KCK1">
    <property type="interactions" value="144"/>
</dbReference>
<dbReference type="GO" id="GO:0043252">
    <property type="term" value="P:sodium-independent organic anion transport"/>
    <property type="evidence" value="ECO:0007669"/>
    <property type="project" value="TreeGrafter"/>
</dbReference>
<dbReference type="InterPro" id="IPR020846">
    <property type="entry name" value="MFS_dom"/>
</dbReference>
<name>L9KCK1_TUPCH</name>
<dbReference type="SUPFAM" id="SSF103473">
    <property type="entry name" value="MFS general substrate transporter"/>
    <property type="match status" value="1"/>
</dbReference>
<dbReference type="eggNOG" id="KOG3626">
    <property type="taxonomic scope" value="Eukaryota"/>
</dbReference>
<protein>
    <recommendedName>
        <fullName evidence="8">Solute carrier organic anion transporter family member</fullName>
    </recommendedName>
</protein>
<dbReference type="InterPro" id="IPR036058">
    <property type="entry name" value="Kazal_dom_sf"/>
</dbReference>
<feature type="transmembrane region" description="Helical" evidence="8">
    <location>
        <begin position="540"/>
        <end position="562"/>
    </location>
</feature>
<evidence type="ECO:0000259" key="10">
    <source>
        <dbReference type="PROSITE" id="PS51465"/>
    </source>
</evidence>
<keyword evidence="7" id="KW-1015">Disulfide bond</keyword>
<comment type="subcellular location">
    <subcellularLocation>
        <location evidence="1 8">Cell membrane</location>
        <topology evidence="1 8">Multi-pass membrane protein</topology>
    </subcellularLocation>
</comment>
<feature type="transmembrane region" description="Helical" evidence="8">
    <location>
        <begin position="122"/>
        <end position="150"/>
    </location>
</feature>
<sequence>MDQNQCLNKTTGTQSSKKKKPRCCDGFKMFLAALTFANISKSIGGVIMKSSIIHIERRFEISSALSGVIDGGFEIGCEKDSGSYMWIYVLMGNMLRGIGETPIMPLGMAYIDDFAKDGHSSFYAGILGAVSMIGIIFAFVLGSLSARLYVDVGYVDLSSITITPKDSRWVGAWWLGLLVSGLLCIISSVPFFFLPKSLNTSQEKRKVSISLHVLKTNGESNQTENLTNDGQNVTKSDTGFFQSLKTILINPLYIMVMLLTLIQFSGFIGFFSYAIKYIEQQHGFSASEANFALGLINIPSVAVGMFTGGYIIKKFRLTMVEIAKFMLFTSFISLLFQPIYFFLICETKPVAGLTLNYDGNNTVGSHVGVPLSYCNSDCNCDENQWEPVCGNNGITYMSPCLAGCKSSSGNKKPIVFYNCSCVEVTGFQNRNDSVHLGECPREDHCKSKYYILLVVQAVNYFCSSLVHTAYFLLIVRTVQPELKSLALGFQTLVIRSIGGLLTPIYFGAMIDTTCIKWSINNCGKRGSCRMYDSLLLGKTVWGLSSAFRFPPIFLLIATIFLMRRKYEGNDTKALENGRKVMDEANLET</sequence>
<dbReference type="EMBL" id="KB320886">
    <property type="protein sequence ID" value="ELW60565.1"/>
    <property type="molecule type" value="Genomic_DNA"/>
</dbReference>
<comment type="caution">
    <text evidence="8">Lacks conserved residue(s) required for the propagation of feature annotation.</text>
</comment>
<dbReference type="GO" id="GO:0015125">
    <property type="term" value="F:bile acid transmembrane transporter activity"/>
    <property type="evidence" value="ECO:0007669"/>
    <property type="project" value="TreeGrafter"/>
</dbReference>
<dbReference type="PANTHER" id="PTHR11388">
    <property type="entry name" value="ORGANIC ANION TRANSPORTER"/>
    <property type="match status" value="1"/>
</dbReference>
<accession>L9KCK1</accession>
<dbReference type="InParanoid" id="L9KCK1"/>
<keyword evidence="8" id="KW-0406">Ion transport</keyword>
<evidence type="ECO:0000256" key="7">
    <source>
        <dbReference type="ARBA" id="ARBA00023157"/>
    </source>
</evidence>
<dbReference type="Pfam" id="PF07648">
    <property type="entry name" value="Kazal_2"/>
    <property type="match status" value="1"/>
</dbReference>
<dbReference type="GO" id="GO:0016323">
    <property type="term" value="C:basolateral plasma membrane"/>
    <property type="evidence" value="ECO:0007669"/>
    <property type="project" value="TreeGrafter"/>
</dbReference>
<evidence type="ECO:0000256" key="4">
    <source>
        <dbReference type="ARBA" id="ARBA00022692"/>
    </source>
</evidence>
<gene>
    <name evidence="11" type="ORF">TREES_T100004359</name>
</gene>
<feature type="domain" description="Kazal-like" evidence="10">
    <location>
        <begin position="368"/>
        <end position="423"/>
    </location>
</feature>
<dbReference type="PROSITE" id="PS51465">
    <property type="entry name" value="KAZAL_2"/>
    <property type="match status" value="1"/>
</dbReference>
<evidence type="ECO:0000313" key="11">
    <source>
        <dbReference type="EMBL" id="ELW60565.1"/>
    </source>
</evidence>
<feature type="transmembrane region" description="Helical" evidence="8">
    <location>
        <begin position="291"/>
        <end position="312"/>
    </location>
</feature>
<dbReference type="PANTHER" id="PTHR11388:SF89">
    <property type="entry name" value="SOLUTE CARRIER ORGANIC ANION TRANSPORTER FAMILY MEMBER 1B3"/>
    <property type="match status" value="1"/>
</dbReference>
<dbReference type="NCBIfam" id="TIGR00805">
    <property type="entry name" value="oat"/>
    <property type="match status" value="1"/>
</dbReference>
<keyword evidence="6 8" id="KW-0472">Membrane</keyword>
<evidence type="ECO:0000256" key="1">
    <source>
        <dbReference type="ARBA" id="ARBA00004651"/>
    </source>
</evidence>
<comment type="similarity">
    <text evidence="2 8">Belongs to the organo anion transporter (TC 2.A.60) family.</text>
</comment>
<feature type="transmembrane region" description="Helical" evidence="8">
    <location>
        <begin position="449"/>
        <end position="473"/>
    </location>
</feature>
<dbReference type="InterPro" id="IPR002350">
    <property type="entry name" value="Kazal_dom"/>
</dbReference>
<keyword evidence="8" id="KW-0813">Transport</keyword>
<dbReference type="GO" id="GO:0006811">
    <property type="term" value="P:monoatomic ion transport"/>
    <property type="evidence" value="ECO:0007669"/>
    <property type="project" value="UniProtKB-KW"/>
</dbReference>
<evidence type="ECO:0000256" key="8">
    <source>
        <dbReference type="RuleBase" id="RU362056"/>
    </source>
</evidence>